<dbReference type="GO" id="GO:0009507">
    <property type="term" value="C:chloroplast"/>
    <property type="evidence" value="ECO:0007669"/>
    <property type="project" value="TreeGrafter"/>
</dbReference>
<feature type="transmembrane region" description="Helical" evidence="1">
    <location>
        <begin position="278"/>
        <end position="299"/>
    </location>
</feature>
<reference evidence="2" key="1">
    <citation type="submission" date="2023-10" db="EMBL/GenBank/DDBJ databases">
        <authorList>
            <person name="Domelevo Entfellner J.-B."/>
        </authorList>
    </citation>
    <scope>NUCLEOTIDE SEQUENCE</scope>
</reference>
<dbReference type="PANTHER" id="PTHR33918">
    <property type="entry name" value="OS01G0704200 PROTEIN"/>
    <property type="match status" value="1"/>
</dbReference>
<keyword evidence="1" id="KW-1133">Transmembrane helix</keyword>
<dbReference type="EMBL" id="OY731406">
    <property type="protein sequence ID" value="CAJ1973344.1"/>
    <property type="molecule type" value="Genomic_DNA"/>
</dbReference>
<dbReference type="Gramene" id="rna-AYBTSS11_LOCUS25405">
    <property type="protein sequence ID" value="CAJ1973344.1"/>
    <property type="gene ID" value="gene-AYBTSS11_LOCUS25405"/>
</dbReference>
<gene>
    <name evidence="2" type="ORF">AYBTSS11_LOCUS25405</name>
</gene>
<evidence type="ECO:0000313" key="3">
    <source>
        <dbReference type="Proteomes" id="UP001189624"/>
    </source>
</evidence>
<evidence type="ECO:0000256" key="1">
    <source>
        <dbReference type="SAM" id="Phobius"/>
    </source>
</evidence>
<proteinExistence type="predicted"/>
<accession>A0AA86VV78</accession>
<dbReference type="AlphaFoldDB" id="A0AA86VV78"/>
<evidence type="ECO:0000313" key="2">
    <source>
        <dbReference type="EMBL" id="CAJ1973344.1"/>
    </source>
</evidence>
<dbReference type="Proteomes" id="UP001189624">
    <property type="component" value="Chromosome 9"/>
</dbReference>
<feature type="transmembrane region" description="Helical" evidence="1">
    <location>
        <begin position="249"/>
        <end position="272"/>
    </location>
</feature>
<protein>
    <submittedName>
        <fullName evidence="2">Uncharacterized protein</fullName>
    </submittedName>
</protein>
<name>A0AA86VV78_9FABA</name>
<feature type="transmembrane region" description="Helical" evidence="1">
    <location>
        <begin position="211"/>
        <end position="228"/>
    </location>
</feature>
<organism evidence="2 3">
    <name type="scientific">Sphenostylis stenocarpa</name>
    <dbReference type="NCBI Taxonomy" id="92480"/>
    <lineage>
        <taxon>Eukaryota</taxon>
        <taxon>Viridiplantae</taxon>
        <taxon>Streptophyta</taxon>
        <taxon>Embryophyta</taxon>
        <taxon>Tracheophyta</taxon>
        <taxon>Spermatophyta</taxon>
        <taxon>Magnoliopsida</taxon>
        <taxon>eudicotyledons</taxon>
        <taxon>Gunneridae</taxon>
        <taxon>Pentapetalae</taxon>
        <taxon>rosids</taxon>
        <taxon>fabids</taxon>
        <taxon>Fabales</taxon>
        <taxon>Fabaceae</taxon>
        <taxon>Papilionoideae</taxon>
        <taxon>50 kb inversion clade</taxon>
        <taxon>NPAAA clade</taxon>
        <taxon>indigoferoid/millettioid clade</taxon>
        <taxon>Phaseoleae</taxon>
        <taxon>Sphenostylis</taxon>
    </lineage>
</organism>
<feature type="transmembrane region" description="Helical" evidence="1">
    <location>
        <begin position="356"/>
        <end position="382"/>
    </location>
</feature>
<feature type="transmembrane region" description="Helical" evidence="1">
    <location>
        <begin position="171"/>
        <end position="191"/>
    </location>
</feature>
<keyword evidence="1" id="KW-0812">Transmembrane</keyword>
<keyword evidence="1" id="KW-0472">Membrane</keyword>
<sequence>MVEERFQLHGFIFDANCSCSKEGDTLAIDDNLIKWESQSAIRPVYKYIEIADNRHEPRQIATSACDSGRRMVLLKPSNVVFVLRLKWVIREPSVLGLNKFRRLHVHASDSNLNGGLEVNPNKSSSVPITTFDGAEPFHGKSGSVSFCGLTHQSVEEGKLESAPFEEKGGSFLWVLAPTAVIASLILPQFFVDNVVEAFLNDTIMIDAVSSFSHDALFYVGVATFLYVTDRVQRPYLQYSSKRWGLITGLRGYLFSAFFTMGLKIIAPLILLFVTWSAVGMPGIVAVTPFLFGCVVQLAFEKVLDNRGSACWPIVPVIFEVYRLYQLTKAANFAEKLLLSMKGLPASKELVERSGGLFAMLITFQMLGLVCLWSLMTFLLRLFPSRPVADHY</sequence>
<keyword evidence="3" id="KW-1185">Reference proteome</keyword>
<dbReference type="PANTHER" id="PTHR33918:SF4">
    <property type="entry name" value="ABC-2 TYPE TRANSPORTER DOMAIN-CONTAINING PROTEIN"/>
    <property type="match status" value="1"/>
</dbReference>